<name>A0A138A8Q5_9ACTN</name>
<dbReference type="STRING" id="239498.AXK60_11780"/>
<reference evidence="2" key="1">
    <citation type="submission" date="2016-02" db="EMBL/GenBank/DDBJ databases">
        <authorList>
            <person name="Wen L."/>
            <person name="He K."/>
            <person name="Yang H."/>
        </authorList>
    </citation>
    <scope>NUCLEOTIDE SEQUENCE [LARGE SCALE GENOMIC DNA]</scope>
    <source>
        <strain evidence="2">JCM 15929</strain>
    </source>
</reference>
<dbReference type="AlphaFoldDB" id="A0A138A8Q5"/>
<sequence>MPAEPSYLGEDAPLTTLEEVWDVLAGLRSDILPLLRTEADRLDAETHRCWKEWSEVAMPYVAETSKTHDEAIINSAAIFYFGPHPYRPERVTVLRALAREIEVFLDTYEGGYPSKELLFHASWLFYRAMVEHTGQLSLDGSGVPPTFIEGGVEIDPPVQTTPLAWHPDIERFVSPDAK</sequence>
<proteinExistence type="predicted"/>
<protein>
    <submittedName>
        <fullName evidence="1">Uncharacterized protein</fullName>
    </submittedName>
</protein>
<gene>
    <name evidence="1" type="ORF">AXK60_11780</name>
</gene>
<evidence type="ECO:0000313" key="2">
    <source>
        <dbReference type="Proteomes" id="UP000070258"/>
    </source>
</evidence>
<evidence type="ECO:0000313" key="1">
    <source>
        <dbReference type="EMBL" id="KXP06737.1"/>
    </source>
</evidence>
<accession>A0A138A8Q5</accession>
<organism evidence="1 2">
    <name type="scientific">Tsukamurella pseudospumae</name>
    <dbReference type="NCBI Taxonomy" id="239498"/>
    <lineage>
        <taxon>Bacteria</taxon>
        <taxon>Bacillati</taxon>
        <taxon>Actinomycetota</taxon>
        <taxon>Actinomycetes</taxon>
        <taxon>Mycobacteriales</taxon>
        <taxon>Tsukamurellaceae</taxon>
        <taxon>Tsukamurella</taxon>
    </lineage>
</organism>
<dbReference type="Proteomes" id="UP000070258">
    <property type="component" value="Unassembled WGS sequence"/>
</dbReference>
<comment type="caution">
    <text evidence="1">The sequence shown here is derived from an EMBL/GenBank/DDBJ whole genome shotgun (WGS) entry which is preliminary data.</text>
</comment>
<dbReference type="EMBL" id="LSRF01000056">
    <property type="protein sequence ID" value="KXP06737.1"/>
    <property type="molecule type" value="Genomic_DNA"/>
</dbReference>